<name>A0AAD5YML9_9AGAR</name>
<feature type="region of interest" description="Disordered" evidence="1">
    <location>
        <begin position="40"/>
        <end position="255"/>
    </location>
</feature>
<evidence type="ECO:0000256" key="1">
    <source>
        <dbReference type="SAM" id="MobiDB-lite"/>
    </source>
</evidence>
<reference evidence="3" key="1">
    <citation type="submission" date="2022-07" db="EMBL/GenBank/DDBJ databases">
        <title>Genome Sequence of Leucocoprinus birnbaumii.</title>
        <authorList>
            <person name="Buettner E."/>
        </authorList>
    </citation>
    <scope>NUCLEOTIDE SEQUENCE</scope>
    <source>
        <strain evidence="3">VT141</strain>
    </source>
</reference>
<feature type="compositionally biased region" description="Basic and acidic residues" evidence="1">
    <location>
        <begin position="231"/>
        <end position="249"/>
    </location>
</feature>
<dbReference type="Pfam" id="PF20149">
    <property type="entry name" value="DUF6532"/>
    <property type="match status" value="1"/>
</dbReference>
<dbReference type="EMBL" id="JANIEX010002083">
    <property type="protein sequence ID" value="KAJ3552239.1"/>
    <property type="molecule type" value="Genomic_DNA"/>
</dbReference>
<feature type="compositionally biased region" description="Acidic residues" evidence="1">
    <location>
        <begin position="119"/>
        <end position="135"/>
    </location>
</feature>
<protein>
    <recommendedName>
        <fullName evidence="2">DUF6532 domain-containing protein</fullName>
    </recommendedName>
</protein>
<dbReference type="AlphaFoldDB" id="A0AAD5YML9"/>
<evidence type="ECO:0000313" key="4">
    <source>
        <dbReference type="Proteomes" id="UP001213000"/>
    </source>
</evidence>
<feature type="compositionally biased region" description="Acidic residues" evidence="1">
    <location>
        <begin position="165"/>
        <end position="215"/>
    </location>
</feature>
<proteinExistence type="predicted"/>
<gene>
    <name evidence="3" type="ORF">NP233_g12928</name>
</gene>
<feature type="domain" description="DUF6532" evidence="2">
    <location>
        <begin position="293"/>
        <end position="513"/>
    </location>
</feature>
<evidence type="ECO:0000313" key="3">
    <source>
        <dbReference type="EMBL" id="KAJ3552239.1"/>
    </source>
</evidence>
<evidence type="ECO:0000259" key="2">
    <source>
        <dbReference type="Pfam" id="PF20149"/>
    </source>
</evidence>
<dbReference type="Proteomes" id="UP001213000">
    <property type="component" value="Unassembled WGS sequence"/>
</dbReference>
<feature type="compositionally biased region" description="Acidic residues" evidence="1">
    <location>
        <begin position="92"/>
        <end position="113"/>
    </location>
</feature>
<accession>A0AAD5YML9</accession>
<sequence>MVPAVAARRWERNKPPVSLTLDHPSRGLIDARLSPLCYHRRGSVAANGKKTKAPPAREAVTRKNPVLPVDDSDNENGGSNARPRNQKATEDRGDDDEAEFSDDRDPFDEDDRDEAWQMEGEDDADMAGMPDDELNDLFGQEGAQVLGGTTKKSSSRNVPPSVNDVPDDDNEDVEQSGDEWQEEGLEDDNDDDEELEEGEGVEELEAELEEDGEDEIPNHSEGRRRKAVPKSHRDQRFADESAIVKDKPSKASRIVKKKGSVGKFPWTTIKWTTGDKPKMKVQHHLIRRVCHTAIEAAELTMATVDAWPECGQREDYRQQVLIEACRDLVKDEPKIRDIRVEIENSESKFCMFLGNWVVDRLSHHRSAMYSAGLHHIAGFRLGEDESCVHRVEQLRVADMYIYPGEWGPDERNPNKEKWIHEANKIYQNKAIQKIIRRAFFRTPGAFGQKYKHHFKSSHPVKEQPEVPMSIIALAATGLYAGLVSWETGDFITEKFEGERFKSTYDRHIEYLQSIQADNVNAYHKIASDLYNFVTQNLSGTGPRHHVGNALAVADFSGYDQ</sequence>
<feature type="region of interest" description="Disordered" evidence="1">
    <location>
        <begin position="1"/>
        <end position="28"/>
    </location>
</feature>
<dbReference type="InterPro" id="IPR045341">
    <property type="entry name" value="DUF6532"/>
</dbReference>
<organism evidence="3 4">
    <name type="scientific">Leucocoprinus birnbaumii</name>
    <dbReference type="NCBI Taxonomy" id="56174"/>
    <lineage>
        <taxon>Eukaryota</taxon>
        <taxon>Fungi</taxon>
        <taxon>Dikarya</taxon>
        <taxon>Basidiomycota</taxon>
        <taxon>Agaricomycotina</taxon>
        <taxon>Agaricomycetes</taxon>
        <taxon>Agaricomycetidae</taxon>
        <taxon>Agaricales</taxon>
        <taxon>Agaricineae</taxon>
        <taxon>Agaricaceae</taxon>
        <taxon>Leucocoprinus</taxon>
    </lineage>
</organism>
<feature type="compositionally biased region" description="Low complexity" evidence="1">
    <location>
        <begin position="155"/>
        <end position="164"/>
    </location>
</feature>
<keyword evidence="4" id="KW-1185">Reference proteome</keyword>
<comment type="caution">
    <text evidence="3">The sequence shown here is derived from an EMBL/GenBank/DDBJ whole genome shotgun (WGS) entry which is preliminary data.</text>
</comment>